<dbReference type="Gene3D" id="1.10.10.10">
    <property type="entry name" value="Winged helix-like DNA-binding domain superfamily/Winged helix DNA-binding domain"/>
    <property type="match status" value="1"/>
</dbReference>
<evidence type="ECO:0000259" key="5">
    <source>
        <dbReference type="PROSITE" id="PS50931"/>
    </source>
</evidence>
<dbReference type="RefSeq" id="WP_111514986.1">
    <property type="nucleotide sequence ID" value="NZ_QFYR01000002.1"/>
</dbReference>
<comment type="similarity">
    <text evidence="1">Belongs to the LysR transcriptional regulatory family.</text>
</comment>
<evidence type="ECO:0000313" key="6">
    <source>
        <dbReference type="EMBL" id="RAK52701.1"/>
    </source>
</evidence>
<name>A0A328ADH7_9CAUL</name>
<dbReference type="InterPro" id="IPR058163">
    <property type="entry name" value="LysR-type_TF_proteobact-type"/>
</dbReference>
<evidence type="ECO:0000313" key="7">
    <source>
        <dbReference type="Proteomes" id="UP000249725"/>
    </source>
</evidence>
<dbReference type="Pfam" id="PF00126">
    <property type="entry name" value="HTH_1"/>
    <property type="match status" value="1"/>
</dbReference>
<dbReference type="PROSITE" id="PS50931">
    <property type="entry name" value="HTH_LYSR"/>
    <property type="match status" value="1"/>
</dbReference>
<proteinExistence type="inferred from homology"/>
<evidence type="ECO:0000256" key="1">
    <source>
        <dbReference type="ARBA" id="ARBA00009437"/>
    </source>
</evidence>
<dbReference type="Proteomes" id="UP000249725">
    <property type="component" value="Unassembled WGS sequence"/>
</dbReference>
<dbReference type="PRINTS" id="PR00039">
    <property type="entry name" value="HTHLYSR"/>
</dbReference>
<dbReference type="CDD" id="cd08422">
    <property type="entry name" value="PBP2_CrgA_like"/>
    <property type="match status" value="1"/>
</dbReference>
<dbReference type="InterPro" id="IPR000847">
    <property type="entry name" value="LysR_HTH_N"/>
</dbReference>
<dbReference type="PANTHER" id="PTHR30537:SF72">
    <property type="entry name" value="LYSR FAMILY TRANSCRIPTIONAL REGULATOR"/>
    <property type="match status" value="1"/>
</dbReference>
<evidence type="ECO:0000256" key="2">
    <source>
        <dbReference type="ARBA" id="ARBA00023015"/>
    </source>
</evidence>
<organism evidence="6 7">
    <name type="scientific">Phenylobacterium deserti</name>
    <dbReference type="NCBI Taxonomy" id="1914756"/>
    <lineage>
        <taxon>Bacteria</taxon>
        <taxon>Pseudomonadati</taxon>
        <taxon>Pseudomonadota</taxon>
        <taxon>Alphaproteobacteria</taxon>
        <taxon>Caulobacterales</taxon>
        <taxon>Caulobacteraceae</taxon>
        <taxon>Phenylobacterium</taxon>
    </lineage>
</organism>
<dbReference type="FunFam" id="1.10.10.10:FF:000001">
    <property type="entry name" value="LysR family transcriptional regulator"/>
    <property type="match status" value="1"/>
</dbReference>
<dbReference type="Pfam" id="PF03466">
    <property type="entry name" value="LysR_substrate"/>
    <property type="match status" value="1"/>
</dbReference>
<sequence>MESLANLECFVRSAEAGGFSGAARRLGLTPAAVSRNVAHLERNLGVRLFHRSTRSLTLTETGERFLLALRDDLAGVQAAIAAVAGGDQPAGVLRVSMSLTFGADVVLPLLPEFLARYPLVRPDWRFENRQVDLVAEGYDAAIGGGFDLPVGFVARPLAPAHIVAVASPSLLEGRALPSHPAELSGWSGVVMRSDTTGRIREWTFRNPAGEEAPARLAQSVVVNDPAAVRQAARLGLGVAMLAMPDVVADLATGRLVRLAPRWWADAGAISIYYSSRAQLPAKTRAFVDHVVEQFRRERLADRFDGSLG</sequence>
<dbReference type="AlphaFoldDB" id="A0A328ADH7"/>
<dbReference type="SUPFAM" id="SSF53850">
    <property type="entry name" value="Periplasmic binding protein-like II"/>
    <property type="match status" value="1"/>
</dbReference>
<dbReference type="GO" id="GO:0043565">
    <property type="term" value="F:sequence-specific DNA binding"/>
    <property type="evidence" value="ECO:0007669"/>
    <property type="project" value="TreeGrafter"/>
</dbReference>
<dbReference type="GO" id="GO:0006351">
    <property type="term" value="P:DNA-templated transcription"/>
    <property type="evidence" value="ECO:0007669"/>
    <property type="project" value="TreeGrafter"/>
</dbReference>
<keyword evidence="2" id="KW-0805">Transcription regulation</keyword>
<dbReference type="InterPro" id="IPR036390">
    <property type="entry name" value="WH_DNA-bd_sf"/>
</dbReference>
<accession>A0A328ADH7</accession>
<protein>
    <submittedName>
        <fullName evidence="6">LysR family transcriptional regulator</fullName>
    </submittedName>
</protein>
<evidence type="ECO:0000256" key="3">
    <source>
        <dbReference type="ARBA" id="ARBA00023125"/>
    </source>
</evidence>
<reference evidence="7" key="1">
    <citation type="submission" date="2018-05" db="EMBL/GenBank/DDBJ databases">
        <authorList>
            <person name="Li X."/>
        </authorList>
    </citation>
    <scope>NUCLEOTIDE SEQUENCE [LARGE SCALE GENOMIC DNA]</scope>
    <source>
        <strain evidence="7">YIM 73061</strain>
    </source>
</reference>
<dbReference type="OrthoDB" id="9786526at2"/>
<feature type="domain" description="HTH lysR-type" evidence="5">
    <location>
        <begin position="1"/>
        <end position="59"/>
    </location>
</feature>
<keyword evidence="3" id="KW-0238">DNA-binding</keyword>
<dbReference type="PANTHER" id="PTHR30537">
    <property type="entry name" value="HTH-TYPE TRANSCRIPTIONAL REGULATOR"/>
    <property type="match status" value="1"/>
</dbReference>
<dbReference type="SUPFAM" id="SSF46785">
    <property type="entry name" value="Winged helix' DNA-binding domain"/>
    <property type="match status" value="1"/>
</dbReference>
<keyword evidence="4" id="KW-0804">Transcription</keyword>
<dbReference type="InterPro" id="IPR005119">
    <property type="entry name" value="LysR_subst-bd"/>
</dbReference>
<dbReference type="EMBL" id="QFYR01000002">
    <property type="protein sequence ID" value="RAK52701.1"/>
    <property type="molecule type" value="Genomic_DNA"/>
</dbReference>
<keyword evidence="7" id="KW-1185">Reference proteome</keyword>
<dbReference type="GO" id="GO:0003700">
    <property type="term" value="F:DNA-binding transcription factor activity"/>
    <property type="evidence" value="ECO:0007669"/>
    <property type="project" value="InterPro"/>
</dbReference>
<comment type="caution">
    <text evidence="6">The sequence shown here is derived from an EMBL/GenBank/DDBJ whole genome shotgun (WGS) entry which is preliminary data.</text>
</comment>
<dbReference type="InterPro" id="IPR036388">
    <property type="entry name" value="WH-like_DNA-bd_sf"/>
</dbReference>
<gene>
    <name evidence="6" type="ORF">DJ018_10930</name>
</gene>
<evidence type="ECO:0000256" key="4">
    <source>
        <dbReference type="ARBA" id="ARBA00023163"/>
    </source>
</evidence>
<dbReference type="Gene3D" id="3.40.190.290">
    <property type="match status" value="1"/>
</dbReference>